<dbReference type="AlphaFoldDB" id="A0A378N157"/>
<keyword evidence="1" id="KW-0472">Membrane</keyword>
<keyword evidence="1" id="KW-1133">Transmembrane helix</keyword>
<protein>
    <submittedName>
        <fullName evidence="2">Uncharacterized protein</fullName>
    </submittedName>
</protein>
<dbReference type="Proteomes" id="UP000254802">
    <property type="component" value="Unassembled WGS sequence"/>
</dbReference>
<organism evidence="2 3">
    <name type="scientific">Mannheimia haemolytica</name>
    <name type="common">Pasteurella haemolytica</name>
    <dbReference type="NCBI Taxonomy" id="75985"/>
    <lineage>
        <taxon>Bacteria</taxon>
        <taxon>Pseudomonadati</taxon>
        <taxon>Pseudomonadota</taxon>
        <taxon>Gammaproteobacteria</taxon>
        <taxon>Pasteurellales</taxon>
        <taxon>Pasteurellaceae</taxon>
        <taxon>Mannheimia</taxon>
    </lineage>
</organism>
<accession>A0A378N157</accession>
<proteinExistence type="predicted"/>
<evidence type="ECO:0000313" key="2">
    <source>
        <dbReference type="EMBL" id="STY61516.1"/>
    </source>
</evidence>
<feature type="transmembrane region" description="Helical" evidence="1">
    <location>
        <begin position="121"/>
        <end position="143"/>
    </location>
</feature>
<sequence length="145" mass="15987">MRFGEISEKVLEWVNKNPELTKHNNGSSYRCYCTCWITAVLSSALVFLLFPIGRLIISLGGLGKVWGIGKALLFGKVLEDGTKKAGLFAKAGELLKRVWQVMPKLFSFLFTVAEDYSLVNYGIRLVGIAFAANPIGAVITLMLEL</sequence>
<evidence type="ECO:0000256" key="1">
    <source>
        <dbReference type="SAM" id="Phobius"/>
    </source>
</evidence>
<dbReference type="EMBL" id="UGPN01000002">
    <property type="protein sequence ID" value="STY61516.1"/>
    <property type="molecule type" value="Genomic_DNA"/>
</dbReference>
<evidence type="ECO:0000313" key="3">
    <source>
        <dbReference type="Proteomes" id="UP000254802"/>
    </source>
</evidence>
<keyword evidence="1" id="KW-0812">Transmembrane</keyword>
<feature type="transmembrane region" description="Helical" evidence="1">
    <location>
        <begin position="31"/>
        <end position="57"/>
    </location>
</feature>
<reference evidence="2 3" key="1">
    <citation type="submission" date="2018-06" db="EMBL/GenBank/DDBJ databases">
        <authorList>
            <consortium name="Pathogen Informatics"/>
            <person name="Doyle S."/>
        </authorList>
    </citation>
    <scope>NUCLEOTIDE SEQUENCE [LARGE SCALE GENOMIC DNA]</scope>
    <source>
        <strain evidence="2 3">NCTC10638</strain>
    </source>
</reference>
<name>A0A378N157_MANHA</name>
<gene>
    <name evidence="2" type="ORF">NCTC10638_02733</name>
</gene>